<proteinExistence type="predicted"/>
<feature type="compositionally biased region" description="Low complexity" evidence="1">
    <location>
        <begin position="293"/>
        <end position="302"/>
    </location>
</feature>
<dbReference type="EMBL" id="BMAV01018840">
    <property type="protein sequence ID" value="GFY71465.1"/>
    <property type="molecule type" value="Genomic_DNA"/>
</dbReference>
<evidence type="ECO:0000313" key="2">
    <source>
        <dbReference type="EMBL" id="GFY71465.1"/>
    </source>
</evidence>
<feature type="compositionally biased region" description="Polar residues" evidence="1">
    <location>
        <begin position="403"/>
        <end position="413"/>
    </location>
</feature>
<comment type="caution">
    <text evidence="2">The sequence shown here is derived from an EMBL/GenBank/DDBJ whole genome shotgun (WGS) entry which is preliminary data.</text>
</comment>
<accession>A0A8X7CMT6</accession>
<organism evidence="2 3">
    <name type="scientific">Trichonephila inaurata madagascariensis</name>
    <dbReference type="NCBI Taxonomy" id="2747483"/>
    <lineage>
        <taxon>Eukaryota</taxon>
        <taxon>Metazoa</taxon>
        <taxon>Ecdysozoa</taxon>
        <taxon>Arthropoda</taxon>
        <taxon>Chelicerata</taxon>
        <taxon>Arachnida</taxon>
        <taxon>Araneae</taxon>
        <taxon>Araneomorphae</taxon>
        <taxon>Entelegynae</taxon>
        <taxon>Araneoidea</taxon>
        <taxon>Nephilidae</taxon>
        <taxon>Trichonephila</taxon>
        <taxon>Trichonephila inaurata</taxon>
    </lineage>
</organism>
<feature type="non-terminal residue" evidence="2">
    <location>
        <position position="1"/>
    </location>
</feature>
<evidence type="ECO:0000313" key="3">
    <source>
        <dbReference type="Proteomes" id="UP000886998"/>
    </source>
</evidence>
<name>A0A8X7CMT6_9ARAC</name>
<feature type="region of interest" description="Disordered" evidence="1">
    <location>
        <begin position="385"/>
        <end position="422"/>
    </location>
</feature>
<dbReference type="Proteomes" id="UP000886998">
    <property type="component" value="Unassembled WGS sequence"/>
</dbReference>
<gene>
    <name evidence="2" type="primary">AVEN_4883_1</name>
    <name evidence="2" type="ORF">TNIN_489491</name>
</gene>
<reference evidence="2" key="1">
    <citation type="submission" date="2020-08" db="EMBL/GenBank/DDBJ databases">
        <title>Multicomponent nature underlies the extraordinary mechanical properties of spider dragline silk.</title>
        <authorList>
            <person name="Kono N."/>
            <person name="Nakamura H."/>
            <person name="Mori M."/>
            <person name="Yoshida Y."/>
            <person name="Ohtoshi R."/>
            <person name="Malay A.D."/>
            <person name="Moran D.A.P."/>
            <person name="Tomita M."/>
            <person name="Numata K."/>
            <person name="Arakawa K."/>
        </authorList>
    </citation>
    <scope>NUCLEOTIDE SEQUENCE</scope>
</reference>
<sequence length="571" mass="65139">EKDYSYKWVFDSKDGSLKVINDLVRTTSVSYSLSTSKDSMLSKKGNVDRRKSALSLKNIPSPLTMWRQKREKMLWDVKACQKQVVFDSSLKNPNFGGSLPEKLIPRIKQTSLIKKQDNLDKSKSFHFNDPDHSKMCRSILKRSSSGPDPRKMVFEDRRPFHNYNLEVPDTIEGFFGKSTDLIKDNRGNCDYDIKNKRKKVPERLKNNISTSACGHRSDKRTKINKKCQNLDEDCENDIYPFDPVVSELKAEALKELKQKIEKILPGTSVAIIKLSDSSKEGIKPLLERGNKPRFSNRNSSDSSDVFLDETDADISRNKISSDRTLSSDKSSLSALRSARYSESSYHDSAFKNKVTDPGLTVISKIRSKSLDLSRDEPEVKSKCQYKDETSTSSSLMTVDRGKNISNSSGSPKTRSIKQKDKKCNFSRKVSSMASIAEMPLEEQVNVDYEHDSAFYAPAFDNSWNIDENPNIRNKMSPSSRRIMSLKNARRKSSISSSNLLKRMWSLSATESKMNVADLVMDEDSLIGLSEDELIARTLRIRSLRKSVEERLKKKSEDEKRVNNFRERPVYL</sequence>
<protein>
    <submittedName>
        <fullName evidence="2">Uncharacterized protein</fullName>
    </submittedName>
</protein>
<dbReference type="OrthoDB" id="6425154at2759"/>
<dbReference type="AlphaFoldDB" id="A0A8X7CMT6"/>
<keyword evidence="3" id="KW-1185">Reference proteome</keyword>
<feature type="region of interest" description="Disordered" evidence="1">
    <location>
        <begin position="283"/>
        <end position="302"/>
    </location>
</feature>
<evidence type="ECO:0000256" key="1">
    <source>
        <dbReference type="SAM" id="MobiDB-lite"/>
    </source>
</evidence>